<feature type="compositionally biased region" description="Polar residues" evidence="1">
    <location>
        <begin position="597"/>
        <end position="606"/>
    </location>
</feature>
<comment type="caution">
    <text evidence="3">The sequence shown here is derived from an EMBL/GenBank/DDBJ whole genome shotgun (WGS) entry which is preliminary data.</text>
</comment>
<feature type="signal peptide" evidence="2">
    <location>
        <begin position="1"/>
        <end position="20"/>
    </location>
</feature>
<dbReference type="OMA" id="KMQLLCI"/>
<dbReference type="PANTHER" id="PTHR11008">
    <property type="entry name" value="PROTEIN TAKEOUT-LIKE PROTEIN"/>
    <property type="match status" value="1"/>
</dbReference>
<dbReference type="Gene3D" id="3.15.10.30">
    <property type="entry name" value="Haemolymph juvenile hormone binding protein"/>
    <property type="match status" value="4"/>
</dbReference>
<evidence type="ECO:0000313" key="3">
    <source>
        <dbReference type="EMBL" id="KNC25315.1"/>
    </source>
</evidence>
<dbReference type="PANTHER" id="PTHR11008:SF18">
    <property type="entry name" value="BCDNA.GH05536-RELATED"/>
    <property type="match status" value="1"/>
</dbReference>
<dbReference type="InterPro" id="IPR038606">
    <property type="entry name" value="To_sf"/>
</dbReference>
<reference evidence="3 4" key="1">
    <citation type="journal article" date="2015" name="Nat. Commun.">
        <title>Lucilia cuprina genome unlocks parasitic fly biology to underpin future interventions.</title>
        <authorList>
            <person name="Anstead C.A."/>
            <person name="Korhonen P.K."/>
            <person name="Young N.D."/>
            <person name="Hall R.S."/>
            <person name="Jex A.R."/>
            <person name="Murali S.C."/>
            <person name="Hughes D.S."/>
            <person name="Lee S.F."/>
            <person name="Perry T."/>
            <person name="Stroehlein A.J."/>
            <person name="Ansell B.R."/>
            <person name="Breugelmans B."/>
            <person name="Hofmann A."/>
            <person name="Qu J."/>
            <person name="Dugan S."/>
            <person name="Lee S.L."/>
            <person name="Chao H."/>
            <person name="Dinh H."/>
            <person name="Han Y."/>
            <person name="Doddapaneni H.V."/>
            <person name="Worley K.C."/>
            <person name="Muzny D.M."/>
            <person name="Ioannidis P."/>
            <person name="Waterhouse R.M."/>
            <person name="Zdobnov E.M."/>
            <person name="James P.J."/>
            <person name="Bagnall N.H."/>
            <person name="Kotze A.C."/>
            <person name="Gibbs R.A."/>
            <person name="Richards S."/>
            <person name="Batterham P."/>
            <person name="Gasser R.B."/>
        </authorList>
    </citation>
    <scope>NUCLEOTIDE SEQUENCE [LARGE SCALE GENOMIC DNA]</scope>
    <source>
        <strain evidence="3 4">LS</strain>
        <tissue evidence="3">Full body</tissue>
    </source>
</reference>
<keyword evidence="2" id="KW-0732">Signal</keyword>
<organism evidence="3 4">
    <name type="scientific">Lucilia cuprina</name>
    <name type="common">Green bottle fly</name>
    <name type="synonym">Australian sheep blowfly</name>
    <dbReference type="NCBI Taxonomy" id="7375"/>
    <lineage>
        <taxon>Eukaryota</taxon>
        <taxon>Metazoa</taxon>
        <taxon>Ecdysozoa</taxon>
        <taxon>Arthropoda</taxon>
        <taxon>Hexapoda</taxon>
        <taxon>Insecta</taxon>
        <taxon>Pterygota</taxon>
        <taxon>Neoptera</taxon>
        <taxon>Endopterygota</taxon>
        <taxon>Diptera</taxon>
        <taxon>Brachycera</taxon>
        <taxon>Muscomorpha</taxon>
        <taxon>Oestroidea</taxon>
        <taxon>Calliphoridae</taxon>
        <taxon>Luciliinae</taxon>
        <taxon>Lucilia</taxon>
    </lineage>
</organism>
<feature type="region of interest" description="Disordered" evidence="1">
    <location>
        <begin position="583"/>
        <end position="606"/>
    </location>
</feature>
<feature type="chain" id="PRO_5005535510" description="Circadian clock-controlled protein" evidence="2">
    <location>
        <begin position="21"/>
        <end position="1173"/>
    </location>
</feature>
<evidence type="ECO:0000256" key="1">
    <source>
        <dbReference type="SAM" id="MobiDB-lite"/>
    </source>
</evidence>
<proteinExistence type="predicted"/>
<gene>
    <name evidence="3" type="ORF">FF38_02546</name>
</gene>
<protein>
    <recommendedName>
        <fullName evidence="5">Circadian clock-controlled protein</fullName>
    </recommendedName>
</protein>
<dbReference type="OrthoDB" id="8196554at2759"/>
<name>A0A0L0BZ70_LUCCU</name>
<evidence type="ECO:0000313" key="4">
    <source>
        <dbReference type="Proteomes" id="UP000037069"/>
    </source>
</evidence>
<dbReference type="SMART" id="SM00700">
    <property type="entry name" value="JHBP"/>
    <property type="match status" value="4"/>
</dbReference>
<dbReference type="InterPro" id="IPR010562">
    <property type="entry name" value="Haemolymph_juvenile_hormone-bd"/>
</dbReference>
<feature type="compositionally biased region" description="Low complexity" evidence="1">
    <location>
        <begin position="583"/>
        <end position="596"/>
    </location>
</feature>
<dbReference type="AlphaFoldDB" id="A0A0L0BZ70"/>
<accession>A0A0L0BZ70</accession>
<dbReference type="Pfam" id="PF06585">
    <property type="entry name" value="JHBP"/>
    <property type="match status" value="4"/>
</dbReference>
<dbReference type="EMBL" id="JRES01001125">
    <property type="protein sequence ID" value="KNC25315.1"/>
    <property type="molecule type" value="Genomic_DNA"/>
</dbReference>
<evidence type="ECO:0008006" key="5">
    <source>
        <dbReference type="Google" id="ProtNLM"/>
    </source>
</evidence>
<evidence type="ECO:0000256" key="2">
    <source>
        <dbReference type="SAM" id="SignalP"/>
    </source>
</evidence>
<sequence>MFSGLNIFIVLSLNAWLVLAAPQVHNFKEISELPSDVPVCSEKDVNINECIRNAYQEMIPRAKNGIPELNIPPMDPLEVEKTSYEFTNNIIKGKVALRNLKISGLSDTKINNVDFRKNGDNIKLEIKSKTPKLFIEGKYKAEVKINDAIMNSKGVFNLTMTDIDVIASPEAELYERNGHKYMRLTKFNIDPTLGNMKFFATGLVPDQILNDAILEFVNQNWRNVYKSLIPETRSTWEPEFLKSIIISFLSFNMLLIYAADSLGSADSKKVSTPNAPLPTCNEKDVNINDCLLKVFAEMIPRSKDGIPEINIPPMDPFLINRTSYIFSHPIVQGKVSVRNLKIHGLSKVVTKSLDYKREGNHVNFKIKAFIPEMFVEGMYKAKMKLNSANISSKGPFNVTFTHIDVDVETTSDLYERDGHRYMHLKTFNFDPIVGNMKFYAEGLLPEPLLNEAILEFMNQNWRTIYKSLVPETRAAWEPEFVKLSNEYFSHVMKKMLIFKSVLVILISFLFKDIKSEELLNQTNVEITTKGIAVETAVPSSTTAYSLVEDKELISLTLGSVATNNQDPPDISSLKKDLNSQIENHSTNSSITEETSSFATTLTPTNEYQDNDTTSTWELIYPEQNSSTLEQFFTTSTTETSITNLPKYFKVDDVVNCQKYFGTCLKQVLSNVVPKLKDGNKYLQIPSLDPLHFNSTAFQYNSGPFTGYITIRYALIYGLTTIKFKKVDFQKDGNKFKARLTMLVPKMYALGSYKGDMHVNNVRVRPRGDFNVTMLSLGVEMLTLGSVIHKDGHTFLKLTKSNATTILKDSKIHATGIFPDQRLNDIVLNVANQYSRDLFNIVLPETRSNWLPILTDILNGALAMVPFDFLKKTTKMQLFMWQFVVIIATAIIGSTKAAIATLPNAQEFATSTASLVNVDSLLAFPQETQASSSTTSDSSFSNNDENARSFPITPCSLSDPQKNECIKNLMTQLVPELKTGLPEYGLGSIDPYFYRRGIFRYANDGIQGGLLIKNMQIHGISNLQVKSFVGNFTDNGFIVKLGVECKQIKADGQFKADVKFGGLRLVPKGPFNITIDNVRATVLTDGSFINRDNSIRLQLHRLNANVAIGDAKIIANGIFSDRNLNTMILNLVNENLPEITRVGIPATREQWAPILVEHVNNFFSQVPIEKFLTQ</sequence>
<dbReference type="Proteomes" id="UP000037069">
    <property type="component" value="Unassembled WGS sequence"/>
</dbReference>
<dbReference type="GO" id="GO:0005615">
    <property type="term" value="C:extracellular space"/>
    <property type="evidence" value="ECO:0007669"/>
    <property type="project" value="TreeGrafter"/>
</dbReference>
<keyword evidence="4" id="KW-1185">Reference proteome</keyword>